<protein>
    <submittedName>
        <fullName evidence="1">Uncharacterized protein</fullName>
    </submittedName>
</protein>
<dbReference type="EMBL" id="JFFR01000010">
    <property type="protein sequence ID" value="KDN29226.1"/>
    <property type="molecule type" value="Genomic_DNA"/>
</dbReference>
<reference evidence="1 2" key="1">
    <citation type="submission" date="2014-02" db="EMBL/GenBank/DDBJ databases">
        <title>Vibrio fortis Dalian14 Genome Sequencing.</title>
        <authorList>
            <person name="Wang Y."/>
            <person name="Song L."/>
            <person name="Liu G."/>
            <person name="Ding J."/>
        </authorList>
    </citation>
    <scope>NUCLEOTIDE SEQUENCE [LARGE SCALE GENOMIC DNA]</scope>
    <source>
        <strain evidence="1 2">Dalian14</strain>
    </source>
</reference>
<keyword evidence="2" id="KW-1185">Reference proteome</keyword>
<name>A0A066UP82_9VIBR</name>
<comment type="caution">
    <text evidence="1">The sequence shown here is derived from an EMBL/GenBank/DDBJ whole genome shotgun (WGS) entry which is preliminary data.</text>
</comment>
<evidence type="ECO:0000313" key="1">
    <source>
        <dbReference type="EMBL" id="KDN29226.1"/>
    </source>
</evidence>
<sequence>MSSDSVSLTDDIRFKLVELLPLSSVPEDGFTTHDVALVVRVPFHRRGSLLFGLGAILGWRPLVTIEFDVISLVSGETIETLRSTNKLSWSRYIRGLLHLNSILHIRPEFDFADLEPLIEQSVLSLLREIQTKYS</sequence>
<gene>
    <name evidence="1" type="ORF">VFDL14_08525</name>
</gene>
<evidence type="ECO:0000313" key="2">
    <source>
        <dbReference type="Proteomes" id="UP000027219"/>
    </source>
</evidence>
<accession>A0A066UP82</accession>
<dbReference type="Proteomes" id="UP000027219">
    <property type="component" value="Unassembled WGS sequence"/>
</dbReference>
<dbReference type="OrthoDB" id="5900361at2"/>
<organism evidence="1 2">
    <name type="scientific">Vibrio fortis</name>
    <dbReference type="NCBI Taxonomy" id="212667"/>
    <lineage>
        <taxon>Bacteria</taxon>
        <taxon>Pseudomonadati</taxon>
        <taxon>Pseudomonadota</taxon>
        <taxon>Gammaproteobacteria</taxon>
        <taxon>Vibrionales</taxon>
        <taxon>Vibrionaceae</taxon>
        <taxon>Vibrio</taxon>
    </lineage>
</organism>
<dbReference type="AlphaFoldDB" id="A0A066UP82"/>
<proteinExistence type="predicted"/>